<dbReference type="Gene3D" id="1.10.1240.40">
    <property type="entry name" value="ENT domain"/>
    <property type="match status" value="1"/>
</dbReference>
<dbReference type="Gramene" id="Kaladp0011s0511.1.v1.1">
    <property type="protein sequence ID" value="Kaladp0011s0511.1.v1.1"/>
    <property type="gene ID" value="Kaladp0011s0511.v1.1"/>
</dbReference>
<dbReference type="GO" id="GO:0005634">
    <property type="term" value="C:nucleus"/>
    <property type="evidence" value="ECO:0007669"/>
    <property type="project" value="UniProtKB-SubCell"/>
</dbReference>
<dbReference type="SMART" id="SM01191">
    <property type="entry name" value="ENT"/>
    <property type="match status" value="1"/>
</dbReference>
<organism evidence="4 5">
    <name type="scientific">Kalanchoe fedtschenkoi</name>
    <name type="common">Lavender scallops</name>
    <name type="synonym">South American air plant</name>
    <dbReference type="NCBI Taxonomy" id="63787"/>
    <lineage>
        <taxon>Eukaryota</taxon>
        <taxon>Viridiplantae</taxon>
        <taxon>Streptophyta</taxon>
        <taxon>Embryophyta</taxon>
        <taxon>Tracheophyta</taxon>
        <taxon>Spermatophyta</taxon>
        <taxon>Magnoliopsida</taxon>
        <taxon>eudicotyledons</taxon>
        <taxon>Gunneridae</taxon>
        <taxon>Pentapetalae</taxon>
        <taxon>Saxifragales</taxon>
        <taxon>Crassulaceae</taxon>
        <taxon>Kalanchoe</taxon>
    </lineage>
</organism>
<evidence type="ECO:0000256" key="2">
    <source>
        <dbReference type="ARBA" id="ARBA00023242"/>
    </source>
</evidence>
<dbReference type="InterPro" id="IPR033485">
    <property type="entry name" value="EMSY-LIKE_plant"/>
</dbReference>
<dbReference type="PROSITE" id="PS51138">
    <property type="entry name" value="ENT"/>
    <property type="match status" value="1"/>
</dbReference>
<dbReference type="PANTHER" id="PTHR33432:SF27">
    <property type="entry name" value="PROTEIN EMSY-LIKE 3"/>
    <property type="match status" value="1"/>
</dbReference>
<dbReference type="PANTHER" id="PTHR33432">
    <property type="entry name" value="PROTEIN EMSY-LIKE 4"/>
    <property type="match status" value="1"/>
</dbReference>
<comment type="subcellular location">
    <subcellularLocation>
        <location evidence="1">Nucleus</location>
    </subcellularLocation>
</comment>
<dbReference type="Proteomes" id="UP000594263">
    <property type="component" value="Unplaced"/>
</dbReference>
<dbReference type="InterPro" id="IPR005491">
    <property type="entry name" value="ENT_dom"/>
</dbReference>
<dbReference type="OMA" id="EHQIHYL"/>
<evidence type="ECO:0000313" key="4">
    <source>
        <dbReference type="EnsemblPlants" id="Kaladp0011s0511.1.v1.1"/>
    </source>
</evidence>
<evidence type="ECO:0000256" key="1">
    <source>
        <dbReference type="ARBA" id="ARBA00004123"/>
    </source>
</evidence>
<sequence>MFNEMEIQTHHLEQEAYCAVLRAFKAQGDAITWEKESLITDLRKELRVSDDEHRDILSRVSSDDVIRRIREWRQSSGHQSVMLNPSQAMSNARRKQMILTSVPSLSLGMHSAPLEQGSMAGLRLKRPKSNICPADIRGAGENPSEFLADGVGLQGQVDGGNGLTAQAAPQFPQNNHIGSGNKLPEDIEIFDTNTLIREVERVFNSSNPNPAEVETAKKMLREHEQALMEAITILASATDGDSDEEQ</sequence>
<dbReference type="AlphaFoldDB" id="A0A7N0RH64"/>
<evidence type="ECO:0000313" key="5">
    <source>
        <dbReference type="Proteomes" id="UP000594263"/>
    </source>
</evidence>
<dbReference type="Pfam" id="PF03735">
    <property type="entry name" value="ENT"/>
    <property type="match status" value="1"/>
</dbReference>
<keyword evidence="2" id="KW-0539">Nucleus</keyword>
<proteinExistence type="predicted"/>
<dbReference type="EnsemblPlants" id="Kaladp0011s0511.1.v1.1">
    <property type="protein sequence ID" value="Kaladp0011s0511.1.v1.1"/>
    <property type="gene ID" value="Kaladp0011s0511.v1.1"/>
</dbReference>
<reference evidence="4" key="1">
    <citation type="submission" date="2021-01" db="UniProtKB">
        <authorList>
            <consortium name="EnsemblPlants"/>
        </authorList>
    </citation>
    <scope>IDENTIFICATION</scope>
</reference>
<accession>A0A7N0RH64</accession>
<evidence type="ECO:0000259" key="3">
    <source>
        <dbReference type="PROSITE" id="PS51138"/>
    </source>
</evidence>
<dbReference type="InterPro" id="IPR036142">
    <property type="entry name" value="ENT_dom-like_sf"/>
</dbReference>
<dbReference type="GO" id="GO:0050832">
    <property type="term" value="P:defense response to fungus"/>
    <property type="evidence" value="ECO:0007669"/>
    <property type="project" value="InterPro"/>
</dbReference>
<protein>
    <recommendedName>
        <fullName evidence="3">ENT domain-containing protein</fullName>
    </recommendedName>
</protein>
<keyword evidence="5" id="KW-1185">Reference proteome</keyword>
<name>A0A7N0RH64_KALFE</name>
<dbReference type="SUPFAM" id="SSF158639">
    <property type="entry name" value="ENT-like"/>
    <property type="match status" value="1"/>
</dbReference>
<feature type="domain" description="ENT" evidence="3">
    <location>
        <begin position="5"/>
        <end position="92"/>
    </location>
</feature>